<dbReference type="HOGENOM" id="CLU_2739771_0_0_1"/>
<reference evidence="2" key="1">
    <citation type="journal article" date="2014" name="Genome Announc.">
        <title>Draft Genome Sequence of the Yeast Pseudozyma antarctica Type Strain JCM10317, a Producer of the Glycolipid Biosurfactants, Mannosylerythritol Lipids.</title>
        <authorList>
            <person name="Saika A."/>
            <person name="Koike H."/>
            <person name="Hori T."/>
            <person name="Fukuoka T."/>
            <person name="Sato S."/>
            <person name="Habe H."/>
            <person name="Kitamoto D."/>
            <person name="Morita T."/>
        </authorList>
    </citation>
    <scope>NUCLEOTIDE SEQUENCE [LARGE SCALE GENOMIC DNA]</scope>
    <source>
        <strain evidence="2">JCM 10317</strain>
    </source>
</reference>
<organism evidence="1 2">
    <name type="scientific">Pseudozyma antarctica</name>
    <name type="common">Yeast</name>
    <name type="synonym">Candida antarctica</name>
    <dbReference type="NCBI Taxonomy" id="84753"/>
    <lineage>
        <taxon>Eukaryota</taxon>
        <taxon>Fungi</taxon>
        <taxon>Dikarya</taxon>
        <taxon>Basidiomycota</taxon>
        <taxon>Ustilaginomycotina</taxon>
        <taxon>Ustilaginomycetes</taxon>
        <taxon>Ustilaginales</taxon>
        <taxon>Ustilaginaceae</taxon>
        <taxon>Moesziomyces</taxon>
    </lineage>
</organism>
<dbReference type="EMBL" id="DF830075">
    <property type="protein sequence ID" value="GAK65440.1"/>
    <property type="molecule type" value="Genomic_DNA"/>
</dbReference>
<accession>A0A081CFJ4</accession>
<name>A0A081CFJ4_PSEA2</name>
<gene>
    <name evidence="1" type="ORF">PAN0_008c3657</name>
</gene>
<sequence length="71" mass="7231">MSSSAVLTGIDSTCVTGNLSTALLSPYHHSSLILPGHPSNYHGIQAPIHGASSPSLVTGLAIPVIANGRRE</sequence>
<dbReference type="RefSeq" id="XP_014656644.1">
    <property type="nucleotide sequence ID" value="XM_014801158.1"/>
</dbReference>
<dbReference type="Proteomes" id="UP000053758">
    <property type="component" value="Unassembled WGS sequence"/>
</dbReference>
<proteinExistence type="predicted"/>
<evidence type="ECO:0000313" key="1">
    <source>
        <dbReference type="EMBL" id="GAK65440.1"/>
    </source>
</evidence>
<protein>
    <submittedName>
        <fullName evidence="1">Uncharacterized protein</fullName>
    </submittedName>
</protein>
<evidence type="ECO:0000313" key="2">
    <source>
        <dbReference type="Proteomes" id="UP000053758"/>
    </source>
</evidence>
<keyword evidence="2" id="KW-1185">Reference proteome</keyword>
<dbReference type="AlphaFoldDB" id="A0A081CFJ4"/>
<dbReference type="GeneID" id="26304338"/>